<dbReference type="Proteomes" id="UP001240639">
    <property type="component" value="Unassembled WGS sequence"/>
</dbReference>
<evidence type="ECO:0000313" key="2">
    <source>
        <dbReference type="Proteomes" id="UP001240639"/>
    </source>
</evidence>
<gene>
    <name evidence="1" type="ORF">Q9K02_07230</name>
</gene>
<keyword evidence="2" id="KW-1185">Reference proteome</keyword>
<proteinExistence type="predicted"/>
<dbReference type="RefSeq" id="WP_305932284.1">
    <property type="nucleotide sequence ID" value="NZ_JAVAIM010000001.1"/>
</dbReference>
<reference evidence="1 2" key="1">
    <citation type="submission" date="2023-08" db="EMBL/GenBank/DDBJ databases">
        <title>genomic of G39.</title>
        <authorList>
            <person name="Wang Y."/>
        </authorList>
    </citation>
    <scope>NUCLEOTIDE SEQUENCE [LARGE SCALE GENOMIC DNA]</scope>
    <source>
        <strain evidence="1 2">G39</strain>
    </source>
</reference>
<sequence length="237" mass="26154">MSRKEGYVFVLINDAMPGFVRVDFSPKNDVGGRILKINQAAPPVPFRVYLAAKVIDWKLLSRNLRFLFQDYCDPENPDFYTVNPELIRAATELSIIEMLELPSGEIGISATKQAQMDKLRASHQALKFLALKAEPGTRLFFARDPSISCTVADGGLVSFAGEETTPAVAAERAFAELGFDWSDLAGTDYWTPVAPVDARRAATSEAFDEDENEVPEALVVPSETENSPVMFIRNSKS</sequence>
<evidence type="ECO:0000313" key="1">
    <source>
        <dbReference type="EMBL" id="MDP4574928.1"/>
    </source>
</evidence>
<name>A0ABT9HP55_9SPHN</name>
<organism evidence="1 2">
    <name type="scientific">Qipengyuania profundimaris</name>
    <dbReference type="NCBI Taxonomy" id="3067652"/>
    <lineage>
        <taxon>Bacteria</taxon>
        <taxon>Pseudomonadati</taxon>
        <taxon>Pseudomonadota</taxon>
        <taxon>Alphaproteobacteria</taxon>
        <taxon>Sphingomonadales</taxon>
        <taxon>Erythrobacteraceae</taxon>
        <taxon>Qipengyuania</taxon>
    </lineage>
</organism>
<protein>
    <submittedName>
        <fullName evidence="1">Uncharacterized protein</fullName>
    </submittedName>
</protein>
<comment type="caution">
    <text evidence="1">The sequence shown here is derived from an EMBL/GenBank/DDBJ whole genome shotgun (WGS) entry which is preliminary data.</text>
</comment>
<accession>A0ABT9HP55</accession>
<dbReference type="EMBL" id="JAVAIM010000001">
    <property type="protein sequence ID" value="MDP4574928.1"/>
    <property type="molecule type" value="Genomic_DNA"/>
</dbReference>